<accession>A0A183UT41</accession>
<dbReference type="WBParaSite" id="TCNE_0001166101-mRNA-1">
    <property type="protein sequence ID" value="TCNE_0001166101-mRNA-1"/>
    <property type="gene ID" value="TCNE_0001166101"/>
</dbReference>
<keyword evidence="1" id="KW-0812">Transmembrane</keyword>
<feature type="transmembrane region" description="Helical" evidence="1">
    <location>
        <begin position="21"/>
        <end position="45"/>
    </location>
</feature>
<feature type="transmembrane region" description="Helical" evidence="1">
    <location>
        <begin position="339"/>
        <end position="360"/>
    </location>
</feature>
<dbReference type="InterPro" id="IPR011701">
    <property type="entry name" value="MFS"/>
</dbReference>
<name>A0A183UT41_TOXCA</name>
<proteinExistence type="predicted"/>
<dbReference type="GO" id="GO:0016020">
    <property type="term" value="C:membrane"/>
    <property type="evidence" value="ECO:0007669"/>
    <property type="project" value="TreeGrafter"/>
</dbReference>
<dbReference type="InterPro" id="IPR036259">
    <property type="entry name" value="MFS_trans_sf"/>
</dbReference>
<dbReference type="SUPFAM" id="SSF103473">
    <property type="entry name" value="MFS general substrate transporter"/>
    <property type="match status" value="1"/>
</dbReference>
<dbReference type="EMBL" id="UYWY01020941">
    <property type="protein sequence ID" value="VDM42982.1"/>
    <property type="molecule type" value="Genomic_DNA"/>
</dbReference>
<feature type="transmembrane region" description="Helical" evidence="1">
    <location>
        <begin position="178"/>
        <end position="198"/>
    </location>
</feature>
<sequence>MAQTSVVYAKNVITFGNSTRYLILALSTLCLALLTSNTLILNFTIICMSEDEAMTNSSQLCLEHRRREGMRARDVAQLGAMSFTIVLQKHTDENNPATCKPGSIIPSDLWSVCTEVSHVQGFAMASAYPVVGFITSQWSSLKHSGMYISLMSCHLQLGQIFTMPISGALCVSCLGWPAAYYLHGILTLASFIIFFIFFRDSPRLHRNVSAKELSKIELGKAVMFGKRFPSVPYKAIVGTLSIWGVWIASIGGAFGFQIFFQYGPFYLNKVLHFEVENTGFATALPHLLSCIVKVCSGPFSDRASCVSETTRVKLFTTVSQGVMAACFVFLALVPPQLSFLGQVAYTAAIAFSGMNCVGVFKSAQLVCIVSNTASSNYHPAHTNTVARQHAHFVMAILSMINCMVIIVLPLFVSLLAPNNEHSQWYAHFNKPPMILWLS</sequence>
<gene>
    <name evidence="2" type="ORF">TCNE_LOCUS11661</name>
</gene>
<dbReference type="PANTHER" id="PTHR45757">
    <property type="entry name" value="PROTEIN CBG23364-RELATED"/>
    <property type="match status" value="1"/>
</dbReference>
<dbReference type="AlphaFoldDB" id="A0A183UT41"/>
<evidence type="ECO:0000313" key="3">
    <source>
        <dbReference type="Proteomes" id="UP000050794"/>
    </source>
</evidence>
<evidence type="ECO:0000256" key="1">
    <source>
        <dbReference type="SAM" id="Phobius"/>
    </source>
</evidence>
<keyword evidence="1" id="KW-0472">Membrane</keyword>
<dbReference type="GO" id="GO:0022857">
    <property type="term" value="F:transmembrane transporter activity"/>
    <property type="evidence" value="ECO:0007669"/>
    <property type="project" value="InterPro"/>
</dbReference>
<feature type="transmembrane region" description="Helical" evidence="1">
    <location>
        <begin position="235"/>
        <end position="260"/>
    </location>
</feature>
<evidence type="ECO:0000313" key="2">
    <source>
        <dbReference type="EMBL" id="VDM42982.1"/>
    </source>
</evidence>
<keyword evidence="1" id="KW-1133">Transmembrane helix</keyword>
<protein>
    <submittedName>
        <fullName evidence="4">Sialin</fullName>
    </submittedName>
</protein>
<reference evidence="2 3" key="2">
    <citation type="submission" date="2018-11" db="EMBL/GenBank/DDBJ databases">
        <authorList>
            <consortium name="Pathogen Informatics"/>
        </authorList>
    </citation>
    <scope>NUCLEOTIDE SEQUENCE [LARGE SCALE GENOMIC DNA]</scope>
</reference>
<organism evidence="3 4">
    <name type="scientific">Toxocara canis</name>
    <name type="common">Canine roundworm</name>
    <dbReference type="NCBI Taxonomy" id="6265"/>
    <lineage>
        <taxon>Eukaryota</taxon>
        <taxon>Metazoa</taxon>
        <taxon>Ecdysozoa</taxon>
        <taxon>Nematoda</taxon>
        <taxon>Chromadorea</taxon>
        <taxon>Rhabditida</taxon>
        <taxon>Spirurina</taxon>
        <taxon>Ascaridomorpha</taxon>
        <taxon>Ascaridoidea</taxon>
        <taxon>Toxocaridae</taxon>
        <taxon>Toxocara</taxon>
    </lineage>
</organism>
<feature type="transmembrane region" description="Helical" evidence="1">
    <location>
        <begin position="280"/>
        <end position="300"/>
    </location>
</feature>
<dbReference type="PANTHER" id="PTHR45757:SF11">
    <property type="entry name" value="MAJOR FACILITATOR SUPERFAMILY (MFS) PROFILE DOMAIN-CONTAINING PROTEIN"/>
    <property type="match status" value="1"/>
</dbReference>
<reference evidence="4" key="1">
    <citation type="submission" date="2016-06" db="UniProtKB">
        <authorList>
            <consortium name="WormBaseParasite"/>
        </authorList>
    </citation>
    <scope>IDENTIFICATION</scope>
</reference>
<feature type="transmembrane region" description="Helical" evidence="1">
    <location>
        <begin position="392"/>
        <end position="416"/>
    </location>
</feature>
<dbReference type="Proteomes" id="UP000050794">
    <property type="component" value="Unassembled WGS sequence"/>
</dbReference>
<feature type="transmembrane region" description="Helical" evidence="1">
    <location>
        <begin position="312"/>
        <end position="333"/>
    </location>
</feature>
<keyword evidence="3" id="KW-1185">Reference proteome</keyword>
<dbReference type="Gene3D" id="1.20.1250.20">
    <property type="entry name" value="MFS general substrate transporter like domains"/>
    <property type="match status" value="2"/>
</dbReference>
<dbReference type="Pfam" id="PF07690">
    <property type="entry name" value="MFS_1"/>
    <property type="match status" value="1"/>
</dbReference>
<evidence type="ECO:0000313" key="4">
    <source>
        <dbReference type="WBParaSite" id="TCNE_0001166101-mRNA-1"/>
    </source>
</evidence>